<evidence type="ECO:0000256" key="1">
    <source>
        <dbReference type="ARBA" id="ARBA00001946"/>
    </source>
</evidence>
<keyword evidence="6" id="KW-1185">Reference proteome</keyword>
<evidence type="ECO:0000256" key="3">
    <source>
        <dbReference type="SAM" id="MobiDB-lite"/>
    </source>
</evidence>
<dbReference type="InterPro" id="IPR029401">
    <property type="entry name" value="Nudix_N"/>
</dbReference>
<comment type="cofactor">
    <cofactor evidence="1">
        <name>Mg(2+)</name>
        <dbReference type="ChEBI" id="CHEBI:18420"/>
    </cofactor>
</comment>
<dbReference type="Proteomes" id="UP000306236">
    <property type="component" value="Unassembled WGS sequence"/>
</dbReference>
<evidence type="ECO:0000259" key="4">
    <source>
        <dbReference type="PROSITE" id="PS51462"/>
    </source>
</evidence>
<reference evidence="5 6" key="1">
    <citation type="submission" date="2019-04" db="EMBL/GenBank/DDBJ databases">
        <title>Lampropedia sp YIM MLB12 draf genome.</title>
        <authorList>
            <person name="Wang Y.-X."/>
        </authorList>
    </citation>
    <scope>NUCLEOTIDE SEQUENCE [LARGE SCALE GENOMIC DNA]</scope>
    <source>
        <strain evidence="5 6">YIM MLB12</strain>
    </source>
</reference>
<dbReference type="PANTHER" id="PTHR43222">
    <property type="entry name" value="NUDIX HYDROLASE 23"/>
    <property type="match status" value="1"/>
</dbReference>
<organism evidence="5 6">
    <name type="scientific">Lampropedia aestuarii</name>
    <dbReference type="NCBI Taxonomy" id="2562762"/>
    <lineage>
        <taxon>Bacteria</taxon>
        <taxon>Pseudomonadati</taxon>
        <taxon>Pseudomonadota</taxon>
        <taxon>Betaproteobacteria</taxon>
        <taxon>Burkholderiales</taxon>
        <taxon>Comamonadaceae</taxon>
        <taxon>Lampropedia</taxon>
    </lineage>
</organism>
<feature type="region of interest" description="Disordered" evidence="3">
    <location>
        <begin position="166"/>
        <end position="201"/>
    </location>
</feature>
<dbReference type="InterPro" id="IPR020084">
    <property type="entry name" value="NUDIX_hydrolase_CS"/>
</dbReference>
<proteinExistence type="predicted"/>
<accession>A0A4S5BTQ3</accession>
<feature type="compositionally biased region" description="Polar residues" evidence="3">
    <location>
        <begin position="191"/>
        <end position="201"/>
    </location>
</feature>
<protein>
    <submittedName>
        <fullName evidence="5">NUDIX hydrolase</fullName>
    </submittedName>
</protein>
<dbReference type="PROSITE" id="PS51462">
    <property type="entry name" value="NUDIX"/>
    <property type="match status" value="1"/>
</dbReference>
<sequence length="201" mass="22468">MAYEVRFCTHCGSPLAWTASQEDSGMVERLRCPACNWTHWNNPTPVLAAVVEYNGLLVLARNALWKDRFFGLITGFMEAGESPEDGIAREVKEEINLDVHSCRLIDVSEFLRMNQVLIAYHVVATGDIRLSPELSEYKLVEPAKATVWTSGTGRALQKWLRSQGHEPEVIERYPNGRPPESTAPLTHTPAPLSSNTLEGKH</sequence>
<dbReference type="Pfam" id="PF14803">
    <property type="entry name" value="Zn_ribbon_Nudix"/>
    <property type="match status" value="1"/>
</dbReference>
<keyword evidence="2 5" id="KW-0378">Hydrolase</keyword>
<gene>
    <name evidence="5" type="ORF">E8K88_06460</name>
</gene>
<dbReference type="Gene3D" id="3.90.79.10">
    <property type="entry name" value="Nucleoside Triphosphate Pyrophosphohydrolase"/>
    <property type="match status" value="1"/>
</dbReference>
<dbReference type="InterPro" id="IPR015797">
    <property type="entry name" value="NUDIX_hydrolase-like_dom_sf"/>
</dbReference>
<dbReference type="PANTHER" id="PTHR43222:SF2">
    <property type="entry name" value="NUDIX HYDROLASE 23, CHLOROPLASTIC"/>
    <property type="match status" value="1"/>
</dbReference>
<dbReference type="PROSITE" id="PS00893">
    <property type="entry name" value="NUDIX_BOX"/>
    <property type="match status" value="1"/>
</dbReference>
<feature type="domain" description="Nudix hydrolase" evidence="4">
    <location>
        <begin position="41"/>
        <end position="162"/>
    </location>
</feature>
<dbReference type="InterPro" id="IPR000086">
    <property type="entry name" value="NUDIX_hydrolase_dom"/>
</dbReference>
<dbReference type="SUPFAM" id="SSF55811">
    <property type="entry name" value="Nudix"/>
    <property type="match status" value="1"/>
</dbReference>
<name>A0A4S5BTQ3_9BURK</name>
<dbReference type="GO" id="GO:0016787">
    <property type="term" value="F:hydrolase activity"/>
    <property type="evidence" value="ECO:0007669"/>
    <property type="project" value="UniProtKB-KW"/>
</dbReference>
<evidence type="ECO:0000256" key="2">
    <source>
        <dbReference type="ARBA" id="ARBA00022801"/>
    </source>
</evidence>
<comment type="caution">
    <text evidence="5">The sequence shown here is derived from an EMBL/GenBank/DDBJ whole genome shotgun (WGS) entry which is preliminary data.</text>
</comment>
<dbReference type="OrthoDB" id="9791656at2"/>
<dbReference type="AlphaFoldDB" id="A0A4S5BTQ3"/>
<dbReference type="EMBL" id="SSWX01000006">
    <property type="protein sequence ID" value="THJ34663.1"/>
    <property type="molecule type" value="Genomic_DNA"/>
</dbReference>
<evidence type="ECO:0000313" key="5">
    <source>
        <dbReference type="EMBL" id="THJ34663.1"/>
    </source>
</evidence>
<evidence type="ECO:0000313" key="6">
    <source>
        <dbReference type="Proteomes" id="UP000306236"/>
    </source>
</evidence>
<dbReference type="Pfam" id="PF00293">
    <property type="entry name" value="NUDIX"/>
    <property type="match status" value="1"/>
</dbReference>
<dbReference type="RefSeq" id="WP_136405872.1">
    <property type="nucleotide sequence ID" value="NZ_SSWX01000006.1"/>
</dbReference>